<feature type="compositionally biased region" description="Basic and acidic residues" evidence="1">
    <location>
        <begin position="442"/>
        <end position="453"/>
    </location>
</feature>
<organism evidence="2 3">
    <name type="scientific">Oculimacula yallundae</name>
    <dbReference type="NCBI Taxonomy" id="86028"/>
    <lineage>
        <taxon>Eukaryota</taxon>
        <taxon>Fungi</taxon>
        <taxon>Dikarya</taxon>
        <taxon>Ascomycota</taxon>
        <taxon>Pezizomycotina</taxon>
        <taxon>Leotiomycetes</taxon>
        <taxon>Helotiales</taxon>
        <taxon>Ploettnerulaceae</taxon>
        <taxon>Oculimacula</taxon>
    </lineage>
</organism>
<evidence type="ECO:0000256" key="1">
    <source>
        <dbReference type="SAM" id="MobiDB-lite"/>
    </source>
</evidence>
<evidence type="ECO:0000313" key="3">
    <source>
        <dbReference type="Proteomes" id="UP001595075"/>
    </source>
</evidence>
<evidence type="ECO:0000313" key="2">
    <source>
        <dbReference type="EMBL" id="KAL2065929.1"/>
    </source>
</evidence>
<feature type="compositionally biased region" description="Polar residues" evidence="1">
    <location>
        <begin position="244"/>
        <end position="259"/>
    </location>
</feature>
<comment type="caution">
    <text evidence="2">The sequence shown here is derived from an EMBL/GenBank/DDBJ whole genome shotgun (WGS) entry which is preliminary data.</text>
</comment>
<feature type="region of interest" description="Disordered" evidence="1">
    <location>
        <begin position="1"/>
        <end position="131"/>
    </location>
</feature>
<feature type="compositionally biased region" description="Basic and acidic residues" evidence="1">
    <location>
        <begin position="9"/>
        <end position="28"/>
    </location>
</feature>
<gene>
    <name evidence="2" type="ORF">VTL71DRAFT_3599</name>
</gene>
<feature type="compositionally biased region" description="Basic and acidic residues" evidence="1">
    <location>
        <begin position="143"/>
        <end position="157"/>
    </location>
</feature>
<keyword evidence="3" id="KW-1185">Reference proteome</keyword>
<dbReference type="EMBL" id="JAZHXI010000012">
    <property type="protein sequence ID" value="KAL2065929.1"/>
    <property type="molecule type" value="Genomic_DNA"/>
</dbReference>
<name>A0ABR4C9K4_9HELO</name>
<sequence>MAGTGEQASEIHTKEKGVRSDEQIALRKAEKKRRKRERKEKRNAEKASSLDPTPAKQHFETAVASEAGTSRGVHPINRSPATVRNDGMKSARAHYSPSPARVISQPVNTHYAIPGHDDETSGTDEDGMNKSFTATRSIDLVTKLRLESGLPVDEKRVRNPSISPSARSVSEHNSVTRGGHTRDSTTDDTFPDASRDNRKSSTTIQEIFSNGSGDTGYHPVPARNSVRPSKPSKLFWNSDDETIDTFNPTLPSNPVSNTGNDDDDEEHTLLPNLTKWLPPGNSIDPNFGEKHSDIKNREEDSSESLAARHVEMEGTSAELDFVTNVNRKRGYAHLSDSFSDREGSVGETNGVRSLVTKHVEKKRYHRCSDPELDEDSSIEDTIITQGAKAMLSSSSKPLPETHLQAFDLAANSDDSSSSEVEDEVELSDEQEMSDEEQMCDDTPNHRDCESEKTKPVRHIGFPALEDLPKWFPKNIKQIYRKDRHGGALSFKELNEITRYRAALEKIRRQKWKTYLEAGEARWKLQKILRRLRIHPLTKAFCQYRKKQYDVWKDKALKSWKRFEKTHHGISLLDETININVRQEGLIYRNIEKKLGSRL</sequence>
<feature type="region of interest" description="Disordered" evidence="1">
    <location>
        <begin position="143"/>
        <end position="304"/>
    </location>
</feature>
<feature type="compositionally biased region" description="Acidic residues" evidence="1">
    <location>
        <begin position="419"/>
        <end position="439"/>
    </location>
</feature>
<feature type="region of interest" description="Disordered" evidence="1">
    <location>
        <begin position="410"/>
        <end position="453"/>
    </location>
</feature>
<feature type="compositionally biased region" description="Basic residues" evidence="1">
    <location>
        <begin position="29"/>
        <end position="39"/>
    </location>
</feature>
<protein>
    <submittedName>
        <fullName evidence="2">Uncharacterized protein</fullName>
    </submittedName>
</protein>
<feature type="compositionally biased region" description="Polar residues" evidence="1">
    <location>
        <begin position="200"/>
        <end position="212"/>
    </location>
</feature>
<feature type="compositionally biased region" description="Basic and acidic residues" evidence="1">
    <location>
        <begin position="287"/>
        <end position="299"/>
    </location>
</feature>
<feature type="compositionally biased region" description="Polar residues" evidence="1">
    <location>
        <begin position="160"/>
        <end position="176"/>
    </location>
</feature>
<accession>A0ABR4C9K4</accession>
<proteinExistence type="predicted"/>
<reference evidence="2 3" key="1">
    <citation type="journal article" date="2024" name="Commun. Biol.">
        <title>Comparative genomic analysis of thermophilic fungi reveals convergent evolutionary adaptations and gene losses.</title>
        <authorList>
            <person name="Steindorff A.S."/>
            <person name="Aguilar-Pontes M.V."/>
            <person name="Robinson A.J."/>
            <person name="Andreopoulos B."/>
            <person name="LaButti K."/>
            <person name="Kuo A."/>
            <person name="Mondo S."/>
            <person name="Riley R."/>
            <person name="Otillar R."/>
            <person name="Haridas S."/>
            <person name="Lipzen A."/>
            <person name="Grimwood J."/>
            <person name="Schmutz J."/>
            <person name="Clum A."/>
            <person name="Reid I.D."/>
            <person name="Moisan M.C."/>
            <person name="Butler G."/>
            <person name="Nguyen T.T.M."/>
            <person name="Dewar K."/>
            <person name="Conant G."/>
            <person name="Drula E."/>
            <person name="Henrissat B."/>
            <person name="Hansel C."/>
            <person name="Singer S."/>
            <person name="Hutchinson M.I."/>
            <person name="de Vries R.P."/>
            <person name="Natvig D.O."/>
            <person name="Powell A.J."/>
            <person name="Tsang A."/>
            <person name="Grigoriev I.V."/>
        </authorList>
    </citation>
    <scope>NUCLEOTIDE SEQUENCE [LARGE SCALE GENOMIC DNA]</scope>
    <source>
        <strain evidence="2 3">CBS 494.80</strain>
    </source>
</reference>
<dbReference type="Proteomes" id="UP001595075">
    <property type="component" value="Unassembled WGS sequence"/>
</dbReference>